<dbReference type="EMBL" id="CAJZBQ010000018">
    <property type="protein sequence ID" value="CAG9317252.1"/>
    <property type="molecule type" value="Genomic_DNA"/>
</dbReference>
<sequence length="74" mass="8676">MTFITKKRLGLKNIGYNFDEVPDEETLLEWNRTDLNFKEMKREKINIRKTNYSGLFGRAFLDEAKCVRNASVGT</sequence>
<accession>A0AAU9IUA3</accession>
<name>A0AAU9IUA3_9CILI</name>
<dbReference type="AlphaFoldDB" id="A0AAU9IUA3"/>
<evidence type="ECO:0000313" key="1">
    <source>
        <dbReference type="EMBL" id="CAG9317252.1"/>
    </source>
</evidence>
<evidence type="ECO:0000313" key="2">
    <source>
        <dbReference type="Proteomes" id="UP001162131"/>
    </source>
</evidence>
<keyword evidence="2" id="KW-1185">Reference proteome</keyword>
<dbReference type="Proteomes" id="UP001162131">
    <property type="component" value="Unassembled WGS sequence"/>
</dbReference>
<gene>
    <name evidence="1" type="ORF">BSTOLATCC_MIC18506</name>
</gene>
<organism evidence="1 2">
    <name type="scientific">Blepharisma stoltei</name>
    <dbReference type="NCBI Taxonomy" id="1481888"/>
    <lineage>
        <taxon>Eukaryota</taxon>
        <taxon>Sar</taxon>
        <taxon>Alveolata</taxon>
        <taxon>Ciliophora</taxon>
        <taxon>Postciliodesmatophora</taxon>
        <taxon>Heterotrichea</taxon>
        <taxon>Heterotrichida</taxon>
        <taxon>Blepharismidae</taxon>
        <taxon>Blepharisma</taxon>
    </lineage>
</organism>
<proteinExistence type="predicted"/>
<reference evidence="1" key="1">
    <citation type="submission" date="2021-09" db="EMBL/GenBank/DDBJ databases">
        <authorList>
            <consortium name="AG Swart"/>
            <person name="Singh M."/>
            <person name="Singh A."/>
            <person name="Seah K."/>
            <person name="Emmerich C."/>
        </authorList>
    </citation>
    <scope>NUCLEOTIDE SEQUENCE</scope>
    <source>
        <strain evidence="1">ATCC30299</strain>
    </source>
</reference>
<comment type="caution">
    <text evidence="1">The sequence shown here is derived from an EMBL/GenBank/DDBJ whole genome shotgun (WGS) entry which is preliminary data.</text>
</comment>
<protein>
    <submittedName>
        <fullName evidence="1">Uncharacterized protein</fullName>
    </submittedName>
</protein>